<keyword evidence="8 14" id="KW-0472">Membrane</keyword>
<keyword evidence="10" id="KW-0325">Glycoprotein</keyword>
<dbReference type="Gene3D" id="1.20.1070.10">
    <property type="entry name" value="Rhodopsin 7-helix transmembrane proteins"/>
    <property type="match status" value="1"/>
</dbReference>
<feature type="compositionally biased region" description="Basic and acidic residues" evidence="13">
    <location>
        <begin position="519"/>
        <end position="535"/>
    </location>
</feature>
<proteinExistence type="inferred from homology"/>
<feature type="transmembrane region" description="Helical" evidence="14">
    <location>
        <begin position="300"/>
        <end position="322"/>
    </location>
</feature>
<dbReference type="GO" id="GO:0007188">
    <property type="term" value="P:adenylate cyclase-modulating G protein-coupled receptor signaling pathway"/>
    <property type="evidence" value="ECO:0007669"/>
    <property type="project" value="TreeGrafter"/>
</dbReference>
<dbReference type="SUPFAM" id="SSF57997">
    <property type="entry name" value="Tropomyosin"/>
    <property type="match status" value="1"/>
</dbReference>
<comment type="similarity">
    <text evidence="2">Belongs to the G-protein coupled receptor 2 family.</text>
</comment>
<organism evidence="17 18">
    <name type="scientific">Pelobates cultripes</name>
    <name type="common">Western spadefoot toad</name>
    <dbReference type="NCBI Taxonomy" id="61616"/>
    <lineage>
        <taxon>Eukaryota</taxon>
        <taxon>Metazoa</taxon>
        <taxon>Chordata</taxon>
        <taxon>Craniata</taxon>
        <taxon>Vertebrata</taxon>
        <taxon>Euteleostomi</taxon>
        <taxon>Amphibia</taxon>
        <taxon>Batrachia</taxon>
        <taxon>Anura</taxon>
        <taxon>Pelobatoidea</taxon>
        <taxon>Pelobatidae</taxon>
        <taxon>Pelobates</taxon>
    </lineage>
</organism>
<dbReference type="InterPro" id="IPR001879">
    <property type="entry name" value="GPCR_2_extracellular_dom"/>
</dbReference>
<dbReference type="PANTHER" id="PTHR45620">
    <property type="entry name" value="PDF RECEPTOR-LIKE PROTEIN-RELATED"/>
    <property type="match status" value="1"/>
</dbReference>
<keyword evidence="7 12" id="KW-0175">Coiled coil</keyword>
<dbReference type="PRINTS" id="PR00249">
    <property type="entry name" value="GPCRSECRETIN"/>
</dbReference>
<keyword evidence="4 14" id="KW-0812">Transmembrane</keyword>
<feature type="coiled-coil region" evidence="12">
    <location>
        <begin position="614"/>
        <end position="944"/>
    </location>
</feature>
<dbReference type="SUPFAM" id="SSF81321">
    <property type="entry name" value="Family A G protein-coupled receptor-like"/>
    <property type="match status" value="1"/>
</dbReference>
<dbReference type="InterPro" id="IPR036445">
    <property type="entry name" value="GPCR_2_extracell_dom_sf"/>
</dbReference>
<dbReference type="EMBL" id="OW240916">
    <property type="protein sequence ID" value="CAH2291986.1"/>
    <property type="molecule type" value="Genomic_DNA"/>
</dbReference>
<dbReference type="Gene3D" id="1.20.5.340">
    <property type="match status" value="3"/>
</dbReference>
<evidence type="ECO:0000313" key="17">
    <source>
        <dbReference type="EMBL" id="CAH2291986.1"/>
    </source>
</evidence>
<evidence type="ECO:0000256" key="6">
    <source>
        <dbReference type="ARBA" id="ARBA00023040"/>
    </source>
</evidence>
<evidence type="ECO:0000256" key="9">
    <source>
        <dbReference type="ARBA" id="ARBA00023170"/>
    </source>
</evidence>
<feature type="domain" description="G-protein coupled receptors family 2 profile 2" evidence="16">
    <location>
        <begin position="131"/>
        <end position="400"/>
    </location>
</feature>
<gene>
    <name evidence="17" type="ORF">PECUL_23A035424</name>
</gene>
<evidence type="ECO:0000259" key="16">
    <source>
        <dbReference type="PROSITE" id="PS50261"/>
    </source>
</evidence>
<dbReference type="GO" id="GO:0017046">
    <property type="term" value="F:peptide hormone binding"/>
    <property type="evidence" value="ECO:0007669"/>
    <property type="project" value="TreeGrafter"/>
</dbReference>
<dbReference type="FunFam" id="4.10.1240.10:FF:000017">
    <property type="entry name" value="Glucagon like peptide 2 receptor"/>
    <property type="match status" value="1"/>
</dbReference>
<keyword evidence="3" id="KW-1003">Cell membrane</keyword>
<dbReference type="FunFam" id="1.20.5.340:FF:000003">
    <property type="entry name" value="Myosin heavy chain"/>
    <property type="match status" value="1"/>
</dbReference>
<dbReference type="InterPro" id="IPR014751">
    <property type="entry name" value="XRCC4-like_C"/>
</dbReference>
<dbReference type="InterPro" id="IPR050332">
    <property type="entry name" value="GPCR_2"/>
</dbReference>
<feature type="transmembrane region" description="Helical" evidence="14">
    <location>
        <begin position="343"/>
        <end position="364"/>
    </location>
</feature>
<dbReference type="Pfam" id="PF01576">
    <property type="entry name" value="Myosin_tail_1"/>
    <property type="match status" value="1"/>
</dbReference>
<dbReference type="Gene3D" id="1.20.5.370">
    <property type="match status" value="3"/>
</dbReference>
<evidence type="ECO:0000256" key="4">
    <source>
        <dbReference type="ARBA" id="ARBA00022692"/>
    </source>
</evidence>
<feature type="region of interest" description="Disordered" evidence="13">
    <location>
        <begin position="507"/>
        <end position="535"/>
    </location>
</feature>
<dbReference type="PROSITE" id="PS00649">
    <property type="entry name" value="G_PROTEIN_RECEP_F2_1"/>
    <property type="match status" value="1"/>
</dbReference>
<dbReference type="PROSITE" id="PS50227">
    <property type="entry name" value="G_PROTEIN_RECEP_F2_3"/>
    <property type="match status" value="1"/>
</dbReference>
<reference evidence="17" key="1">
    <citation type="submission" date="2022-03" db="EMBL/GenBank/DDBJ databases">
        <authorList>
            <person name="Alioto T."/>
            <person name="Alioto T."/>
            <person name="Gomez Garrido J."/>
        </authorList>
    </citation>
    <scope>NUCLEOTIDE SEQUENCE</scope>
</reference>
<dbReference type="SMART" id="SM00008">
    <property type="entry name" value="HormR"/>
    <property type="match status" value="1"/>
</dbReference>
<evidence type="ECO:0000256" key="12">
    <source>
        <dbReference type="SAM" id="Coils"/>
    </source>
</evidence>
<keyword evidence="6" id="KW-0297">G-protein coupled receptor</keyword>
<dbReference type="GO" id="GO:0004967">
    <property type="term" value="F:glucagon receptor activity"/>
    <property type="evidence" value="ECO:0007669"/>
    <property type="project" value="TreeGrafter"/>
</dbReference>
<evidence type="ECO:0000256" key="8">
    <source>
        <dbReference type="ARBA" id="ARBA00023136"/>
    </source>
</evidence>
<protein>
    <submittedName>
        <fullName evidence="17">Myosin-16-like isoform X2</fullName>
    </submittedName>
</protein>
<evidence type="ECO:0000256" key="5">
    <source>
        <dbReference type="ARBA" id="ARBA00022989"/>
    </source>
</evidence>
<dbReference type="GO" id="GO:0005886">
    <property type="term" value="C:plasma membrane"/>
    <property type="evidence" value="ECO:0007669"/>
    <property type="project" value="UniProtKB-SubCell"/>
</dbReference>
<sequence>MLLPINQVTGSMLNDMQKKWAQYKQECVARLEKERNSTTGVYCNGTFDQFVCWPFSAPGIISVPCPWYLPWIGNTTEWMHPVNTGYVYRHCSDEGVWLRNENSTTIWRDNTECSTNLSKNSQKEKALQTLIRVSYTIGNSISLVSLIIAFFILLIFRKLHCTRNYIHMNLFATYTMKALSILMKDMTHYNTYAKKPSDEQEWMTYLKGEYCWPNRDVTACTVFQVLMHFFIGTNHFWLLVEGIYLHTILVTVVLSERGMLLRYFVIGWLFPLLFMVPWVLAKIYFENNVCWNGIENAGIWWIIKGPMILCIIINFIIFLKILKILHSKLKAQQVKSKDYRLRLARATLILIPLLGAHKLLFIIVNDEQFEGRTKQVLQFLELTTGSLEGFLVVMLYCFKNAEVKTELRKQWNLFVLHYIPCQSCFFGNKGKYPTRSSKPPKQKYLAKNGFYQDARHCSNVQLLHVTVNVSKDLDPQTAMSLEYFARGSVSESSDGGLTLGETIEETFEESRSNQYGTGDPKEDQKEHQHHTSDLGREENVIDLLLTGDIKQIEVLKTHVQEEKILSDLGTYLGQRSGKVIEMTFEKMHENEKHKDLEDLLKKKDFELCTIAMKLEEERSLNMDLQRKNKEYLAHIEELEEELEAEKSIRAKVEKQRSDLSRELDDLHDRLEEVGGSAASQVELNKKREYELTRLRQELEEALLQSEATASALRKKHAASMLEATEQQENTQRMRLKLEKEKHILKAEMDDLSTTIESLQKAKASSETQIRKLEDLLADANDKTSELQKIITDQNISKNKLCAENSELSHQLQEMENRMAQLNRTKLLLVSQAEDLKKQLEEESKAKTLSAASLTAFKLDYDMLKEQLEEELESKSDLQRQVSKLNGDVTHWRARYENEAILRTEELEEAKKKLTSRLQEAEETVESTQAKCSNLEKTKQRLHGEMEEILMDIEKANASSVALDKKQRMIDKQIMEWRQKYEEIHGALEASQKECRLYATDLFKIKTAFEETHEQLTALKRENKTLQEEIADLSEQLRDAEKNVHELQKSKKKLEMEKEELQIAYEEVEGALEAEENKVLRFQLEITHLKADIDRRVQEKEEEIESTRKSQQRFVESLQASLDTEVKGRAEATRVRKKLEGDVNELEIQLGNATKNNSDLMKLVKKQQLQLKDLQTQVEEESREHDEVREQCCVLERRNGMFASELDEIRNVVELSDRSRKALEQEMMELTEKYSDLNNQFQSVCAVKKKLEADLQQVNTDNEDFLNEFRSSEERVKKAMAETSRLSEELQHEQDQTLHLQKVKRGLENQIRDLNAKIEEAEQIMLKDGKKNVHKLECQVKELELELDSEQKKHADTTKALKKNERRLKELVFQAEEDQKNQQRMQELIERLQSKLRTYKRMVEEAEEQANMNLNKYRKTVTELDDAEERADMAEAALTKIRTKNRASFGKGFSSGCASPLAILVRSPSSAGSEGRIEKMEDDTTSLIPTYLDSLKKFMVE</sequence>
<keyword evidence="18" id="KW-1185">Reference proteome</keyword>
<feature type="domain" description="G-protein coupled receptors family 2 profile 1" evidence="15">
    <location>
        <begin position="26"/>
        <end position="117"/>
    </location>
</feature>
<dbReference type="PROSITE" id="PS50261">
    <property type="entry name" value="G_PROTEIN_RECEP_F2_4"/>
    <property type="match status" value="1"/>
</dbReference>
<dbReference type="SUPFAM" id="SSF111418">
    <property type="entry name" value="Hormone receptor domain"/>
    <property type="match status" value="1"/>
</dbReference>
<dbReference type="PANTHER" id="PTHR45620:SF23">
    <property type="entry name" value="GLUCAGON-LIKE PEPTIDE 2 RECEPTOR"/>
    <property type="match status" value="1"/>
</dbReference>
<accession>A0AAD1S3Q0</accession>
<evidence type="ECO:0000256" key="3">
    <source>
        <dbReference type="ARBA" id="ARBA00022475"/>
    </source>
</evidence>
<dbReference type="GO" id="GO:0007166">
    <property type="term" value="P:cell surface receptor signaling pathway"/>
    <property type="evidence" value="ECO:0007669"/>
    <property type="project" value="InterPro"/>
</dbReference>
<evidence type="ECO:0000256" key="1">
    <source>
        <dbReference type="ARBA" id="ARBA00004651"/>
    </source>
</evidence>
<feature type="transmembrane region" description="Helical" evidence="14">
    <location>
        <begin position="236"/>
        <end position="254"/>
    </location>
</feature>
<evidence type="ECO:0000256" key="7">
    <source>
        <dbReference type="ARBA" id="ARBA00023054"/>
    </source>
</evidence>
<evidence type="ECO:0000256" key="11">
    <source>
        <dbReference type="ARBA" id="ARBA00023224"/>
    </source>
</evidence>
<feature type="transmembrane region" description="Helical" evidence="14">
    <location>
        <begin position="133"/>
        <end position="156"/>
    </location>
</feature>
<dbReference type="Gene3D" id="4.10.1240.10">
    <property type="entry name" value="GPCR, family 2, extracellular hormone receptor domain"/>
    <property type="match status" value="1"/>
</dbReference>
<feature type="coiled-coil region" evidence="12">
    <location>
        <begin position="1008"/>
        <end position="1443"/>
    </location>
</feature>
<feature type="transmembrane region" description="Helical" evidence="14">
    <location>
        <begin position="261"/>
        <end position="280"/>
    </location>
</feature>
<dbReference type="GO" id="GO:0016459">
    <property type="term" value="C:myosin complex"/>
    <property type="evidence" value="ECO:0007669"/>
    <property type="project" value="InterPro"/>
</dbReference>
<dbReference type="Proteomes" id="UP001295444">
    <property type="component" value="Chromosome 05"/>
</dbReference>
<dbReference type="Pfam" id="PF00002">
    <property type="entry name" value="7tm_2"/>
    <property type="match status" value="1"/>
</dbReference>
<comment type="subcellular location">
    <subcellularLocation>
        <location evidence="1">Cell membrane</location>
        <topology evidence="1">Multi-pass membrane protein</topology>
    </subcellularLocation>
</comment>
<evidence type="ECO:0000256" key="13">
    <source>
        <dbReference type="SAM" id="MobiDB-lite"/>
    </source>
</evidence>
<evidence type="ECO:0000259" key="15">
    <source>
        <dbReference type="PROSITE" id="PS50227"/>
    </source>
</evidence>
<dbReference type="InterPro" id="IPR017983">
    <property type="entry name" value="GPCR_2_secretin-like_CS"/>
</dbReference>
<evidence type="ECO:0000256" key="10">
    <source>
        <dbReference type="ARBA" id="ARBA00023180"/>
    </source>
</evidence>
<keyword evidence="5 14" id="KW-1133">Transmembrane helix</keyword>
<dbReference type="Pfam" id="PF02793">
    <property type="entry name" value="HRM"/>
    <property type="match status" value="1"/>
</dbReference>
<dbReference type="InterPro" id="IPR000832">
    <property type="entry name" value="GPCR_2_secretin-like"/>
</dbReference>
<feature type="transmembrane region" description="Helical" evidence="14">
    <location>
        <begin position="165"/>
        <end position="183"/>
    </location>
</feature>
<dbReference type="FunFam" id="1.20.5.370:FF:000010">
    <property type="entry name" value="Myosin heavy chain, isoform G"/>
    <property type="match status" value="1"/>
</dbReference>
<evidence type="ECO:0000256" key="14">
    <source>
        <dbReference type="SAM" id="Phobius"/>
    </source>
</evidence>
<dbReference type="FunFam" id="1.20.5.370:FF:000008">
    <property type="entry name" value="Myosin heavy chain"/>
    <property type="match status" value="1"/>
</dbReference>
<dbReference type="InterPro" id="IPR017981">
    <property type="entry name" value="GPCR_2-like_7TM"/>
</dbReference>
<keyword evidence="11" id="KW-0807">Transducer</keyword>
<dbReference type="InterPro" id="IPR002928">
    <property type="entry name" value="Myosin_tail"/>
</dbReference>
<keyword evidence="9" id="KW-0675">Receptor</keyword>
<dbReference type="SUPFAM" id="SSF90257">
    <property type="entry name" value="Myosin rod fragments"/>
    <property type="match status" value="2"/>
</dbReference>
<name>A0AAD1S3Q0_PELCU</name>
<evidence type="ECO:0000256" key="2">
    <source>
        <dbReference type="ARBA" id="ARBA00005314"/>
    </source>
</evidence>
<evidence type="ECO:0000313" key="18">
    <source>
        <dbReference type="Proteomes" id="UP001295444"/>
    </source>
</evidence>